<feature type="transmembrane region" description="Helical" evidence="2">
    <location>
        <begin position="32"/>
        <end position="55"/>
    </location>
</feature>
<evidence type="ECO:0000256" key="1">
    <source>
        <dbReference type="SAM" id="MobiDB-lite"/>
    </source>
</evidence>
<evidence type="ECO:0000313" key="4">
    <source>
        <dbReference type="Proteomes" id="UP000094569"/>
    </source>
</evidence>
<organism evidence="3 4">
    <name type="scientific">Aspergillus cristatus</name>
    <name type="common">Chinese Fuzhuan brick tea-fermentation fungus</name>
    <name type="synonym">Eurotium cristatum</name>
    <dbReference type="NCBI Taxonomy" id="573508"/>
    <lineage>
        <taxon>Eukaryota</taxon>
        <taxon>Fungi</taxon>
        <taxon>Dikarya</taxon>
        <taxon>Ascomycota</taxon>
        <taxon>Pezizomycotina</taxon>
        <taxon>Eurotiomycetes</taxon>
        <taxon>Eurotiomycetidae</taxon>
        <taxon>Eurotiales</taxon>
        <taxon>Aspergillaceae</taxon>
        <taxon>Aspergillus</taxon>
        <taxon>Aspergillus subgen. Aspergillus</taxon>
    </lineage>
</organism>
<proteinExistence type="predicted"/>
<protein>
    <submittedName>
        <fullName evidence="3">Uncharacterized protein</fullName>
    </submittedName>
</protein>
<feature type="region of interest" description="Disordered" evidence="1">
    <location>
        <begin position="1"/>
        <end position="31"/>
    </location>
</feature>
<dbReference type="EMBL" id="JXNT01000008">
    <property type="protein sequence ID" value="ODM17565.1"/>
    <property type="molecule type" value="Genomic_DNA"/>
</dbReference>
<feature type="compositionally biased region" description="Basic and acidic residues" evidence="1">
    <location>
        <begin position="89"/>
        <end position="121"/>
    </location>
</feature>
<name>A0A1E3B9C8_ASPCR</name>
<keyword evidence="4" id="KW-1185">Reference proteome</keyword>
<evidence type="ECO:0000256" key="2">
    <source>
        <dbReference type="SAM" id="Phobius"/>
    </source>
</evidence>
<dbReference type="VEuPathDB" id="FungiDB:SI65_07240"/>
<accession>A0A1E3B9C8</accession>
<reference evidence="3 4" key="1">
    <citation type="journal article" date="2016" name="BMC Genomics">
        <title>Comparative genomic and transcriptomic analyses of the Fuzhuan brick tea-fermentation fungus Aspergillus cristatus.</title>
        <authorList>
            <person name="Ge Y."/>
            <person name="Wang Y."/>
            <person name="Liu Y."/>
            <person name="Tan Y."/>
            <person name="Ren X."/>
            <person name="Zhang X."/>
            <person name="Hyde K.D."/>
            <person name="Liu Y."/>
            <person name="Liu Z."/>
        </authorList>
    </citation>
    <scope>NUCLEOTIDE SEQUENCE [LARGE SCALE GENOMIC DNA]</scope>
    <source>
        <strain evidence="3 4">GZAAS20.1005</strain>
    </source>
</reference>
<dbReference type="OrthoDB" id="4361103at2759"/>
<dbReference type="AlphaFoldDB" id="A0A1E3B9C8"/>
<keyword evidence="2" id="KW-1133">Transmembrane helix</keyword>
<keyword evidence="2" id="KW-0812">Transmembrane</keyword>
<evidence type="ECO:0000313" key="3">
    <source>
        <dbReference type="EMBL" id="ODM17565.1"/>
    </source>
</evidence>
<feature type="compositionally biased region" description="Polar residues" evidence="1">
    <location>
        <begin position="1"/>
        <end position="14"/>
    </location>
</feature>
<feature type="region of interest" description="Disordered" evidence="1">
    <location>
        <begin position="74"/>
        <end position="121"/>
    </location>
</feature>
<sequence>MSVSVSFGSAPSTFDRQRERIPPQRDSSSATYLPQTLVLGMFLIVFGAQIAVNMAQVRRVQRQRLGEGARRTIVVNGPEPGRQGGEMVVGERRDRGEGVSREPGEDPGGRAGERPETRNAG</sequence>
<keyword evidence="2" id="KW-0472">Membrane</keyword>
<comment type="caution">
    <text evidence="3">The sequence shown here is derived from an EMBL/GenBank/DDBJ whole genome shotgun (WGS) entry which is preliminary data.</text>
</comment>
<dbReference type="Proteomes" id="UP000094569">
    <property type="component" value="Unassembled WGS sequence"/>
</dbReference>
<gene>
    <name evidence="3" type="ORF">SI65_07240</name>
</gene>